<dbReference type="PANTHER" id="PTHR39203">
    <property type="entry name" value="CYTOPLASMIC PROTEIN-RELATED"/>
    <property type="match status" value="1"/>
</dbReference>
<evidence type="ECO:0000313" key="2">
    <source>
        <dbReference type="EMBL" id="RPF26909.1"/>
    </source>
</evidence>
<sequence length="168" mass="18309">MTARTAPGPLDLAAAEMMWAAYAAAHPAVVRACPEHVVDRFGDSAELADELLGLVLAGPKRATAELVGEFAARGEPLPRVGSHWIACDGAGTPRVVLRSTELRIATIADVDEAFARDEGEDDRTLASWAREHRRYWERTCAARGAVFRDDDEIVLERFAVVWPAELAD</sequence>
<gene>
    <name evidence="2" type="ORF">EDD32_1368</name>
</gene>
<keyword evidence="3" id="KW-1185">Reference proteome</keyword>
<accession>A0A3N4Z0V5</accession>
<protein>
    <submittedName>
        <fullName evidence="2">Uncharacterized protein YhfF</fullName>
    </submittedName>
</protein>
<dbReference type="Gene3D" id="3.10.400.10">
    <property type="entry name" value="Sulfate adenylyltransferase"/>
    <property type="match status" value="1"/>
</dbReference>
<dbReference type="SMART" id="SM01022">
    <property type="entry name" value="ASCH"/>
    <property type="match status" value="1"/>
</dbReference>
<dbReference type="CDD" id="cd06553">
    <property type="entry name" value="ASCH_Ef3133_like"/>
    <property type="match status" value="1"/>
</dbReference>
<dbReference type="SUPFAM" id="SSF88697">
    <property type="entry name" value="PUA domain-like"/>
    <property type="match status" value="1"/>
</dbReference>
<evidence type="ECO:0000313" key="3">
    <source>
        <dbReference type="Proteomes" id="UP000280726"/>
    </source>
</evidence>
<organism evidence="2 3">
    <name type="scientific">Georgenia muralis</name>
    <dbReference type="NCBI Taxonomy" id="154117"/>
    <lineage>
        <taxon>Bacteria</taxon>
        <taxon>Bacillati</taxon>
        <taxon>Actinomycetota</taxon>
        <taxon>Actinomycetes</taxon>
        <taxon>Micrococcales</taxon>
        <taxon>Bogoriellaceae</taxon>
        <taxon>Georgenia</taxon>
    </lineage>
</organism>
<name>A0A3N4Z0V5_9MICO</name>
<dbReference type="Pfam" id="PF04266">
    <property type="entry name" value="ASCH"/>
    <property type="match status" value="1"/>
</dbReference>
<dbReference type="Proteomes" id="UP000280726">
    <property type="component" value="Unassembled WGS sequence"/>
</dbReference>
<dbReference type="InterPro" id="IPR007374">
    <property type="entry name" value="ASCH_domain"/>
</dbReference>
<reference evidence="2 3" key="1">
    <citation type="submission" date="2018-11" db="EMBL/GenBank/DDBJ databases">
        <title>Sequencing the genomes of 1000 actinobacteria strains.</title>
        <authorList>
            <person name="Klenk H.-P."/>
        </authorList>
    </citation>
    <scope>NUCLEOTIDE SEQUENCE [LARGE SCALE GENOMIC DNA]</scope>
    <source>
        <strain evidence="2 3">DSM 14418</strain>
    </source>
</reference>
<comment type="caution">
    <text evidence="2">The sequence shown here is derived from an EMBL/GenBank/DDBJ whole genome shotgun (WGS) entry which is preliminary data.</text>
</comment>
<evidence type="ECO:0000259" key="1">
    <source>
        <dbReference type="SMART" id="SM01022"/>
    </source>
</evidence>
<feature type="domain" description="ASCH" evidence="1">
    <location>
        <begin position="39"/>
        <end position="162"/>
    </location>
</feature>
<dbReference type="OrthoDB" id="9795864at2"/>
<dbReference type="InterPro" id="IPR009326">
    <property type="entry name" value="DUF984"/>
</dbReference>
<dbReference type="PIRSF" id="PIRSF021320">
    <property type="entry name" value="DUF984"/>
    <property type="match status" value="1"/>
</dbReference>
<dbReference type="RefSeq" id="WP_123916092.1">
    <property type="nucleotide sequence ID" value="NZ_RKRA01000001.1"/>
</dbReference>
<dbReference type="EMBL" id="RKRA01000001">
    <property type="protein sequence ID" value="RPF26909.1"/>
    <property type="molecule type" value="Genomic_DNA"/>
</dbReference>
<proteinExistence type="predicted"/>
<dbReference type="AlphaFoldDB" id="A0A3N4Z0V5"/>
<dbReference type="PANTHER" id="PTHR39203:SF1">
    <property type="entry name" value="CYTOPLASMIC PROTEIN"/>
    <property type="match status" value="1"/>
</dbReference>
<dbReference type="InterPro" id="IPR015947">
    <property type="entry name" value="PUA-like_sf"/>
</dbReference>